<dbReference type="GO" id="GO:0031177">
    <property type="term" value="F:phosphopantetheine binding"/>
    <property type="evidence" value="ECO:0007669"/>
    <property type="project" value="InterPro"/>
</dbReference>
<dbReference type="Pfam" id="PF22621">
    <property type="entry name" value="CurL-like_PKS_C"/>
    <property type="match status" value="1"/>
</dbReference>
<protein>
    <submittedName>
        <fullName evidence="6">Uncharacterized protein</fullName>
    </submittedName>
</protein>
<dbReference type="SMART" id="SM00825">
    <property type="entry name" value="PKS_KS"/>
    <property type="match status" value="1"/>
</dbReference>
<evidence type="ECO:0000256" key="3">
    <source>
        <dbReference type="ARBA" id="ARBA00022679"/>
    </source>
</evidence>
<dbReference type="STRING" id="1921803.NIES593_20380"/>
<feature type="domain" description="Carrier" evidence="4">
    <location>
        <begin position="909"/>
        <end position="986"/>
    </location>
</feature>
<evidence type="ECO:0000313" key="6">
    <source>
        <dbReference type="EMBL" id="OKH19896.1"/>
    </source>
</evidence>
<dbReference type="InterPro" id="IPR014030">
    <property type="entry name" value="Ketoacyl_synth_N"/>
</dbReference>
<comment type="caution">
    <text evidence="6">The sequence shown here is derived from an EMBL/GenBank/DDBJ whole genome shotgun (WGS) entry which is preliminary data.</text>
</comment>
<dbReference type="InterPro" id="IPR050091">
    <property type="entry name" value="PKS_NRPS_Biosynth_Enz"/>
</dbReference>
<dbReference type="InterPro" id="IPR020841">
    <property type="entry name" value="PKS_Beta-ketoAc_synthase_dom"/>
</dbReference>
<dbReference type="PANTHER" id="PTHR43775">
    <property type="entry name" value="FATTY ACID SYNTHASE"/>
    <property type="match status" value="1"/>
</dbReference>
<dbReference type="EMBL" id="MRCB01000036">
    <property type="protein sequence ID" value="OKH19896.1"/>
    <property type="molecule type" value="Genomic_DNA"/>
</dbReference>
<dbReference type="SMART" id="SM00827">
    <property type="entry name" value="PKS_AT"/>
    <property type="match status" value="1"/>
</dbReference>
<feature type="domain" description="Ketosynthase family 3 (KS3)" evidence="5">
    <location>
        <begin position="36"/>
        <end position="463"/>
    </location>
</feature>
<dbReference type="InterPro" id="IPR016035">
    <property type="entry name" value="Acyl_Trfase/lysoPLipase"/>
</dbReference>
<dbReference type="Gene3D" id="3.30.70.3290">
    <property type="match status" value="1"/>
</dbReference>
<dbReference type="InterPro" id="IPR016039">
    <property type="entry name" value="Thiolase-like"/>
</dbReference>
<dbReference type="GO" id="GO:0005886">
    <property type="term" value="C:plasma membrane"/>
    <property type="evidence" value="ECO:0007669"/>
    <property type="project" value="TreeGrafter"/>
</dbReference>
<dbReference type="GO" id="GO:0005737">
    <property type="term" value="C:cytoplasm"/>
    <property type="evidence" value="ECO:0007669"/>
    <property type="project" value="TreeGrafter"/>
</dbReference>
<dbReference type="InterPro" id="IPR009081">
    <property type="entry name" value="PP-bd_ACP"/>
</dbReference>
<dbReference type="Gene3D" id="3.40.366.10">
    <property type="entry name" value="Malonyl-Coenzyme A Acyl Carrier Protein, domain 2"/>
    <property type="match status" value="1"/>
</dbReference>
<evidence type="ECO:0000259" key="4">
    <source>
        <dbReference type="PROSITE" id="PS50075"/>
    </source>
</evidence>
<evidence type="ECO:0000256" key="2">
    <source>
        <dbReference type="ARBA" id="ARBA00022553"/>
    </source>
</evidence>
<dbReference type="PANTHER" id="PTHR43775:SF37">
    <property type="entry name" value="SI:DKEY-61P9.11"/>
    <property type="match status" value="1"/>
</dbReference>
<dbReference type="InterPro" id="IPR014043">
    <property type="entry name" value="Acyl_transferase_dom"/>
</dbReference>
<dbReference type="Pfam" id="PF00109">
    <property type="entry name" value="ketoacyl-synt"/>
    <property type="match status" value="1"/>
</dbReference>
<dbReference type="PROSITE" id="PS50075">
    <property type="entry name" value="CARRIER"/>
    <property type="match status" value="1"/>
</dbReference>
<evidence type="ECO:0000313" key="7">
    <source>
        <dbReference type="Proteomes" id="UP000186868"/>
    </source>
</evidence>
<dbReference type="InterPro" id="IPR020806">
    <property type="entry name" value="PKS_PP-bd"/>
</dbReference>
<dbReference type="InterPro" id="IPR036736">
    <property type="entry name" value="ACP-like_sf"/>
</dbReference>
<dbReference type="Gene3D" id="3.40.47.10">
    <property type="match status" value="1"/>
</dbReference>
<dbReference type="CDD" id="cd00833">
    <property type="entry name" value="PKS"/>
    <property type="match status" value="1"/>
</dbReference>
<gene>
    <name evidence="6" type="ORF">NIES593_20380</name>
</gene>
<dbReference type="SMART" id="SM01294">
    <property type="entry name" value="PKS_PP_betabranch"/>
    <property type="match status" value="1"/>
</dbReference>
<dbReference type="SUPFAM" id="SSF53901">
    <property type="entry name" value="Thiolase-like"/>
    <property type="match status" value="1"/>
</dbReference>
<dbReference type="PROSITE" id="PS52004">
    <property type="entry name" value="KS3_2"/>
    <property type="match status" value="1"/>
</dbReference>
<dbReference type="AlphaFoldDB" id="A0A1U7H8Z8"/>
<dbReference type="Gene3D" id="1.10.1200.10">
    <property type="entry name" value="ACP-like"/>
    <property type="match status" value="1"/>
</dbReference>
<evidence type="ECO:0000259" key="5">
    <source>
        <dbReference type="PROSITE" id="PS52004"/>
    </source>
</evidence>
<dbReference type="Proteomes" id="UP000186868">
    <property type="component" value="Unassembled WGS sequence"/>
</dbReference>
<dbReference type="InterPro" id="IPR001227">
    <property type="entry name" value="Ac_transferase_dom_sf"/>
</dbReference>
<dbReference type="SMART" id="SM00823">
    <property type="entry name" value="PKS_PP"/>
    <property type="match status" value="1"/>
</dbReference>
<dbReference type="Pfam" id="PF00550">
    <property type="entry name" value="PP-binding"/>
    <property type="match status" value="1"/>
</dbReference>
<dbReference type="GO" id="GO:0004312">
    <property type="term" value="F:fatty acid synthase activity"/>
    <property type="evidence" value="ECO:0007669"/>
    <property type="project" value="TreeGrafter"/>
</dbReference>
<dbReference type="GO" id="GO:0006633">
    <property type="term" value="P:fatty acid biosynthetic process"/>
    <property type="evidence" value="ECO:0007669"/>
    <property type="project" value="TreeGrafter"/>
</dbReference>
<accession>A0A1U7H8Z8</accession>
<evidence type="ECO:0000256" key="1">
    <source>
        <dbReference type="ARBA" id="ARBA00022450"/>
    </source>
</evidence>
<dbReference type="GO" id="GO:0071770">
    <property type="term" value="P:DIM/DIP cell wall layer assembly"/>
    <property type="evidence" value="ECO:0007669"/>
    <property type="project" value="TreeGrafter"/>
</dbReference>
<dbReference type="Pfam" id="PF00698">
    <property type="entry name" value="Acyl_transf_1"/>
    <property type="match status" value="1"/>
</dbReference>
<name>A0A1U7H8Z8_9CYAN</name>
<dbReference type="OrthoDB" id="499075at2"/>
<keyword evidence="7" id="KW-1185">Reference proteome</keyword>
<proteinExistence type="predicted"/>
<keyword evidence="3" id="KW-0808">Transferase</keyword>
<keyword evidence="1" id="KW-0596">Phosphopantetheine</keyword>
<sequence>MDLNSQQEKSVSPIKRALKALDDMQAKLDAIEYARREPIAIIGMGCRFPGGADNPEAFWRLLRDGVDAITEVPPQRWDIEKYYDRDPDAPGKISTRYGGFLDRVDAFDAQFFGIPVREAASLDPQQRLLLEVSWEALENANQAPDRLFNSLTGVFVGISSGDYSSLLLGTGEPTDIDAYYGTGNSHSVAAGRISYSLGLKGPSFAVDAVCSSSLVAVHLACQSLRLQECSLALAGGVNLLLAPENSINLSKARMLAPDGRCKTFDAAADGYTRGEGCGVIVLKRLSDALADGDKILATIRGSAVSHNGRSSSLVAHSGPSQQAVIGKALENAGIEPTRVSYVEVNGTGTSLVEPVEVGALGAVFGKNRPQEQPLVIGSVKTNIGHLEAAAGIASLIKVVLALQHKEIPPHLHFKQPNPYIPWDELPIKVPTNCLPWSVGKKPLLAGVSSFGFSGTNAHVVLEEAPVSEPMPGKSIERPLHLLALSAKTDEALVQLAERYEKHLAANPDLALEDICFTANSGRSHFQHRLSVVASSTAELYDKLAAFSAGREAVGLFKGKVIAPPKIVFLFGEQGSHYVGMGRQLYETQPTFRAALDKCAEILHPYLEKPLLKVLYPQEAEANTQSTIEQAALFALEYALFQLWKSWGIKPSAVMGYGVGEYVAATVAGVFGLEDGLKLLMESSSGELERIAKEVTYFQPRISLVSLTGELATAQIATPQYWCDCLESSAKGDRMRQPINDINMNALAQQGYEILVEVAPKPMLAQKTGKVCLSSLNPGKDDWQQLLESLGTLYVRGAKVDWLGFDRDYSRQSVQLPTYPWQRKRYWFEPNNNGHTDQNNGQHSMATLLAQTEREQLIKQLEMTGELSKEELNLLPKLLGLLAKQYQQQTEASRFIEPTTQAQPIDPKSLTAKDIQAWLVDRIAQELGVKPDDINVRVPFDSYGLDSVLALGIASAGKQFLGLDLSPLLLVHYPTIESLSQHLAKELEASELEIFEI</sequence>
<dbReference type="FunFam" id="3.40.47.10:FF:000019">
    <property type="entry name" value="Polyketide synthase type I"/>
    <property type="match status" value="1"/>
</dbReference>
<dbReference type="RefSeq" id="WP_073601336.1">
    <property type="nucleotide sequence ID" value="NZ_MRCB01000036.1"/>
</dbReference>
<dbReference type="SUPFAM" id="SSF52151">
    <property type="entry name" value="FabD/lysophospholipase-like"/>
    <property type="match status" value="1"/>
</dbReference>
<keyword evidence="2" id="KW-0597">Phosphoprotein</keyword>
<reference evidence="6 7" key="1">
    <citation type="submission" date="2016-11" db="EMBL/GenBank/DDBJ databases">
        <title>Draft Genome Sequences of Nine Cyanobacterial Strains from Diverse Habitats.</title>
        <authorList>
            <person name="Zhu T."/>
            <person name="Hou S."/>
            <person name="Lu X."/>
            <person name="Hess W.R."/>
        </authorList>
    </citation>
    <scope>NUCLEOTIDE SEQUENCE [LARGE SCALE GENOMIC DNA]</scope>
    <source>
        <strain evidence="6 7">NIES-593</strain>
    </source>
</reference>
<dbReference type="InterPro" id="IPR014031">
    <property type="entry name" value="Ketoacyl_synth_C"/>
</dbReference>
<dbReference type="Pfam" id="PF02801">
    <property type="entry name" value="Ketoacyl-synt_C"/>
    <property type="match status" value="1"/>
</dbReference>
<dbReference type="SUPFAM" id="SSF47336">
    <property type="entry name" value="ACP-like"/>
    <property type="match status" value="1"/>
</dbReference>
<organism evidence="6 7">
    <name type="scientific">Hydrococcus rivularis NIES-593</name>
    <dbReference type="NCBI Taxonomy" id="1921803"/>
    <lineage>
        <taxon>Bacteria</taxon>
        <taxon>Bacillati</taxon>
        <taxon>Cyanobacteriota</taxon>
        <taxon>Cyanophyceae</taxon>
        <taxon>Pleurocapsales</taxon>
        <taxon>Hydrococcaceae</taxon>
        <taxon>Hydrococcus</taxon>
    </lineage>
</organism>